<feature type="compositionally biased region" description="Polar residues" evidence="1">
    <location>
        <begin position="54"/>
        <end position="63"/>
    </location>
</feature>
<sequence>MVSNSRALSFFLLNFDDTKINNSPSLSTITKVQNTSLIEQEDYSNAQSDDHMGFNTNHGQSSIPLRKDMIGDLGSSHEELSTMEVDGSPVLIFSLLGSNENDGRLAAGRDGIKRFQTVSFSSRNGSSYEQEIY</sequence>
<comment type="caution">
    <text evidence="2">The sequence shown here is derived from an EMBL/GenBank/DDBJ whole genome shotgun (WGS) entry which is preliminary data.</text>
</comment>
<dbReference type="EMBL" id="JARYMX010000006">
    <property type="protein sequence ID" value="KAJ9546214.1"/>
    <property type="molecule type" value="Genomic_DNA"/>
</dbReference>
<reference evidence="2" key="1">
    <citation type="submission" date="2023-03" db="EMBL/GenBank/DDBJ databases">
        <title>Chromosome-scale reference genome and RAD-based genetic map of yellow starthistle (Centaurea solstitialis) reveal putative structural variation and QTLs associated with invader traits.</title>
        <authorList>
            <person name="Reatini B."/>
            <person name="Cang F.A."/>
            <person name="Jiang Q."/>
            <person name="Mckibben M.T.W."/>
            <person name="Barker M.S."/>
            <person name="Rieseberg L.H."/>
            <person name="Dlugosch K.M."/>
        </authorList>
    </citation>
    <scope>NUCLEOTIDE SEQUENCE</scope>
    <source>
        <strain evidence="2">CAN-66</strain>
        <tissue evidence="2">Leaf</tissue>
    </source>
</reference>
<evidence type="ECO:0000313" key="2">
    <source>
        <dbReference type="EMBL" id="KAJ9546214.1"/>
    </source>
</evidence>
<dbReference type="AlphaFoldDB" id="A0AA38WDJ7"/>
<proteinExistence type="predicted"/>
<keyword evidence="3" id="KW-1185">Reference proteome</keyword>
<organism evidence="2 3">
    <name type="scientific">Centaurea solstitialis</name>
    <name type="common">yellow star-thistle</name>
    <dbReference type="NCBI Taxonomy" id="347529"/>
    <lineage>
        <taxon>Eukaryota</taxon>
        <taxon>Viridiplantae</taxon>
        <taxon>Streptophyta</taxon>
        <taxon>Embryophyta</taxon>
        <taxon>Tracheophyta</taxon>
        <taxon>Spermatophyta</taxon>
        <taxon>Magnoliopsida</taxon>
        <taxon>eudicotyledons</taxon>
        <taxon>Gunneridae</taxon>
        <taxon>Pentapetalae</taxon>
        <taxon>asterids</taxon>
        <taxon>campanulids</taxon>
        <taxon>Asterales</taxon>
        <taxon>Asteraceae</taxon>
        <taxon>Carduoideae</taxon>
        <taxon>Cardueae</taxon>
        <taxon>Centaureinae</taxon>
        <taxon>Centaurea</taxon>
    </lineage>
</organism>
<accession>A0AA38WDJ7</accession>
<protein>
    <submittedName>
        <fullName evidence="2">Uncharacterized protein</fullName>
    </submittedName>
</protein>
<name>A0AA38WDJ7_9ASTR</name>
<dbReference type="Proteomes" id="UP001172457">
    <property type="component" value="Chromosome 6"/>
</dbReference>
<evidence type="ECO:0000256" key="1">
    <source>
        <dbReference type="SAM" id="MobiDB-lite"/>
    </source>
</evidence>
<gene>
    <name evidence="2" type="ORF">OSB04_025921</name>
</gene>
<feature type="region of interest" description="Disordered" evidence="1">
    <location>
        <begin position="46"/>
        <end position="66"/>
    </location>
</feature>
<evidence type="ECO:0000313" key="3">
    <source>
        <dbReference type="Proteomes" id="UP001172457"/>
    </source>
</evidence>